<dbReference type="Pfam" id="PF00528">
    <property type="entry name" value="BPD_transp_1"/>
    <property type="match status" value="1"/>
</dbReference>
<feature type="transmembrane region" description="Helical" evidence="7">
    <location>
        <begin position="190"/>
        <end position="208"/>
    </location>
</feature>
<dbReference type="PANTHER" id="PTHR43227">
    <property type="entry name" value="BLL4140 PROTEIN"/>
    <property type="match status" value="1"/>
</dbReference>
<keyword evidence="2 7" id="KW-0813">Transport</keyword>
<evidence type="ECO:0000256" key="1">
    <source>
        <dbReference type="ARBA" id="ARBA00004651"/>
    </source>
</evidence>
<evidence type="ECO:0000256" key="7">
    <source>
        <dbReference type="RuleBase" id="RU363032"/>
    </source>
</evidence>
<dbReference type="PANTHER" id="PTHR43227:SF11">
    <property type="entry name" value="BLL4140 PROTEIN"/>
    <property type="match status" value="1"/>
</dbReference>
<dbReference type="SUPFAM" id="SSF161098">
    <property type="entry name" value="MetI-like"/>
    <property type="match status" value="1"/>
</dbReference>
<dbReference type="RefSeq" id="WP_378049442.1">
    <property type="nucleotide sequence ID" value="NZ_JBHMDN010000020.1"/>
</dbReference>
<gene>
    <name evidence="10" type="ORF">ACFQMJ_15340</name>
</gene>
<keyword evidence="4 7" id="KW-0812">Transmembrane</keyword>
<keyword evidence="5 7" id="KW-1133">Transmembrane helix</keyword>
<evidence type="ECO:0000313" key="11">
    <source>
        <dbReference type="Proteomes" id="UP001596378"/>
    </source>
</evidence>
<evidence type="ECO:0000256" key="8">
    <source>
        <dbReference type="SAM" id="MobiDB-lite"/>
    </source>
</evidence>
<keyword evidence="3" id="KW-1003">Cell membrane</keyword>
<dbReference type="Gene3D" id="1.10.3720.10">
    <property type="entry name" value="MetI-like"/>
    <property type="match status" value="1"/>
</dbReference>
<feature type="domain" description="ABC transmembrane type-1" evidence="9">
    <location>
        <begin position="92"/>
        <end position="311"/>
    </location>
</feature>
<sequence length="324" mass="36988">MFTKRAQAQVPEKTPQRRRAGGWSKEARVNYQLYLMILPPLTWLLLFMYVPMYGVQIAFKDFRAVDGITGSAWAGLKYFKKFFNSYDAMQIVLNTFEVCFYTLLAGFPLFVLLALLLNNTSRARFRRWVQMSTFAPYFISVTVVVGMLIQFLSVQDYGIVNNLIRMLGGDPVMFMTKPEWFSTIYTWSNIWQGAGFNAIIYIAALAGIDQELYEAAVVDGASRFRRMLHIDLPGIMPTVVITFILAVGQVMNLGFFDKIFLMQNPLNLERSEVISTYVYKMGMASSLPNYSYAAAIGLFNTLINLALLMMANRLARKYSQSSLW</sequence>
<evidence type="ECO:0000256" key="5">
    <source>
        <dbReference type="ARBA" id="ARBA00022989"/>
    </source>
</evidence>
<proteinExistence type="inferred from homology"/>
<feature type="transmembrane region" description="Helical" evidence="7">
    <location>
        <begin position="128"/>
        <end position="152"/>
    </location>
</feature>
<evidence type="ECO:0000313" key="10">
    <source>
        <dbReference type="EMBL" id="MFC7149899.1"/>
    </source>
</evidence>
<protein>
    <submittedName>
        <fullName evidence="10">ABC transporter permease</fullName>
    </submittedName>
</protein>
<reference evidence="11" key="1">
    <citation type="journal article" date="2019" name="Int. J. Syst. Evol. Microbiol.">
        <title>The Global Catalogue of Microorganisms (GCM) 10K type strain sequencing project: providing services to taxonomists for standard genome sequencing and annotation.</title>
        <authorList>
            <consortium name="The Broad Institute Genomics Platform"/>
            <consortium name="The Broad Institute Genome Sequencing Center for Infectious Disease"/>
            <person name="Wu L."/>
            <person name="Ma J."/>
        </authorList>
    </citation>
    <scope>NUCLEOTIDE SEQUENCE [LARGE SCALE GENOMIC DNA]</scope>
    <source>
        <strain evidence="11">KCTC 12907</strain>
    </source>
</reference>
<evidence type="ECO:0000256" key="3">
    <source>
        <dbReference type="ARBA" id="ARBA00022475"/>
    </source>
</evidence>
<organism evidence="10 11">
    <name type="scientific">Cohnella cellulosilytica</name>
    <dbReference type="NCBI Taxonomy" id="986710"/>
    <lineage>
        <taxon>Bacteria</taxon>
        <taxon>Bacillati</taxon>
        <taxon>Bacillota</taxon>
        <taxon>Bacilli</taxon>
        <taxon>Bacillales</taxon>
        <taxon>Paenibacillaceae</taxon>
        <taxon>Cohnella</taxon>
    </lineage>
</organism>
<dbReference type="InterPro" id="IPR035906">
    <property type="entry name" value="MetI-like_sf"/>
</dbReference>
<dbReference type="PROSITE" id="PS50928">
    <property type="entry name" value="ABC_TM1"/>
    <property type="match status" value="1"/>
</dbReference>
<feature type="transmembrane region" description="Helical" evidence="7">
    <location>
        <begin position="228"/>
        <end position="251"/>
    </location>
</feature>
<dbReference type="Proteomes" id="UP001596378">
    <property type="component" value="Unassembled WGS sequence"/>
</dbReference>
<comment type="subcellular location">
    <subcellularLocation>
        <location evidence="1 7">Cell membrane</location>
        <topology evidence="1 7">Multi-pass membrane protein</topology>
    </subcellularLocation>
</comment>
<comment type="caution">
    <text evidence="10">The sequence shown here is derived from an EMBL/GenBank/DDBJ whole genome shotgun (WGS) entry which is preliminary data.</text>
</comment>
<feature type="region of interest" description="Disordered" evidence="8">
    <location>
        <begin position="1"/>
        <end position="21"/>
    </location>
</feature>
<feature type="transmembrane region" description="Helical" evidence="7">
    <location>
        <begin position="290"/>
        <end position="311"/>
    </location>
</feature>
<comment type="similarity">
    <text evidence="7">Belongs to the binding-protein-dependent transport system permease family.</text>
</comment>
<dbReference type="CDD" id="cd06261">
    <property type="entry name" value="TM_PBP2"/>
    <property type="match status" value="1"/>
</dbReference>
<dbReference type="InterPro" id="IPR050809">
    <property type="entry name" value="UgpAE/MalFG_permease"/>
</dbReference>
<dbReference type="InterPro" id="IPR000515">
    <property type="entry name" value="MetI-like"/>
</dbReference>
<keyword evidence="6 7" id="KW-0472">Membrane</keyword>
<dbReference type="EMBL" id="JBHTAI010000008">
    <property type="protein sequence ID" value="MFC7149899.1"/>
    <property type="molecule type" value="Genomic_DNA"/>
</dbReference>
<accession>A0ABW2FDA5</accession>
<evidence type="ECO:0000256" key="2">
    <source>
        <dbReference type="ARBA" id="ARBA00022448"/>
    </source>
</evidence>
<evidence type="ECO:0000256" key="6">
    <source>
        <dbReference type="ARBA" id="ARBA00023136"/>
    </source>
</evidence>
<evidence type="ECO:0000259" key="9">
    <source>
        <dbReference type="PROSITE" id="PS50928"/>
    </source>
</evidence>
<evidence type="ECO:0000256" key="4">
    <source>
        <dbReference type="ARBA" id="ARBA00022692"/>
    </source>
</evidence>
<feature type="transmembrane region" description="Helical" evidence="7">
    <location>
        <begin position="91"/>
        <end position="116"/>
    </location>
</feature>
<feature type="transmembrane region" description="Helical" evidence="7">
    <location>
        <begin position="33"/>
        <end position="52"/>
    </location>
</feature>
<keyword evidence="11" id="KW-1185">Reference proteome</keyword>
<name>A0ABW2FDA5_9BACL</name>